<evidence type="ECO:0000256" key="1">
    <source>
        <dbReference type="SAM" id="Phobius"/>
    </source>
</evidence>
<name>A0A381W9K1_9ZZZZ</name>
<dbReference type="PANTHER" id="PTHR34475">
    <property type="match status" value="1"/>
</dbReference>
<dbReference type="AlphaFoldDB" id="A0A381W9K1"/>
<dbReference type="GO" id="GO:0003677">
    <property type="term" value="F:DNA binding"/>
    <property type="evidence" value="ECO:0007669"/>
    <property type="project" value="InterPro"/>
</dbReference>
<protein>
    <recommendedName>
        <fullName evidence="3">DUF4115 domain-containing protein</fullName>
    </recommendedName>
</protein>
<keyword evidence="1" id="KW-1133">Transmembrane helix</keyword>
<organism evidence="2">
    <name type="scientific">marine metagenome</name>
    <dbReference type="NCBI Taxonomy" id="408172"/>
    <lineage>
        <taxon>unclassified sequences</taxon>
        <taxon>metagenomes</taxon>
        <taxon>ecological metagenomes</taxon>
    </lineage>
</organism>
<sequence length="184" mass="20650">MPGKIGKKRKKLDEEIAESKDLTVGRMLKGARENLKLSLEAISTELHIEPRFLQALEEDNLEVFSAPVFTKGYLRQYGKRLGLRESDLLVQYYRQAKDNEFSMVPLASQSIRVGGRARSIEGWKLALGVLFLFVIIGFVIWSFYLPQESDQVVISSVSGEVGRSAFAVGNFELLSVLETKSFDG</sequence>
<feature type="transmembrane region" description="Helical" evidence="1">
    <location>
        <begin position="125"/>
        <end position="144"/>
    </location>
</feature>
<dbReference type="EMBL" id="UINC01010990">
    <property type="protein sequence ID" value="SVA48678.1"/>
    <property type="molecule type" value="Genomic_DNA"/>
</dbReference>
<keyword evidence="1" id="KW-0472">Membrane</keyword>
<accession>A0A381W9K1</accession>
<evidence type="ECO:0008006" key="3">
    <source>
        <dbReference type="Google" id="ProtNLM"/>
    </source>
</evidence>
<gene>
    <name evidence="2" type="ORF">METZ01_LOCUS101532</name>
</gene>
<dbReference type="PANTHER" id="PTHR34475:SF1">
    <property type="entry name" value="CYTOSKELETON PROTEIN RODZ"/>
    <property type="match status" value="1"/>
</dbReference>
<dbReference type="InterPro" id="IPR050400">
    <property type="entry name" value="Bact_Cytoskel_RodZ"/>
</dbReference>
<dbReference type="Pfam" id="PF13413">
    <property type="entry name" value="HTH_25"/>
    <property type="match status" value="1"/>
</dbReference>
<proteinExistence type="predicted"/>
<evidence type="ECO:0000313" key="2">
    <source>
        <dbReference type="EMBL" id="SVA48678.1"/>
    </source>
</evidence>
<keyword evidence="1" id="KW-0812">Transmembrane</keyword>
<dbReference type="Gene3D" id="1.10.260.40">
    <property type="entry name" value="lambda repressor-like DNA-binding domains"/>
    <property type="match status" value="1"/>
</dbReference>
<dbReference type="InterPro" id="IPR010982">
    <property type="entry name" value="Lambda_DNA-bd_dom_sf"/>
</dbReference>
<reference evidence="2" key="1">
    <citation type="submission" date="2018-05" db="EMBL/GenBank/DDBJ databases">
        <authorList>
            <person name="Lanie J.A."/>
            <person name="Ng W.-L."/>
            <person name="Kazmierczak K.M."/>
            <person name="Andrzejewski T.M."/>
            <person name="Davidsen T.M."/>
            <person name="Wayne K.J."/>
            <person name="Tettelin H."/>
            <person name="Glass J.I."/>
            <person name="Rusch D."/>
            <person name="Podicherti R."/>
            <person name="Tsui H.-C.T."/>
            <person name="Winkler M.E."/>
        </authorList>
    </citation>
    <scope>NUCLEOTIDE SEQUENCE</scope>
</reference>